<dbReference type="STRING" id="760192.Halhy_2852"/>
<reference key="2">
    <citation type="submission" date="2011-04" db="EMBL/GenBank/DDBJ databases">
        <title>Complete sequence of chromosome of Haliscomenobacter hydrossis DSM 1100.</title>
        <authorList>
            <consortium name="US DOE Joint Genome Institute (JGI-PGF)"/>
            <person name="Lucas S."/>
            <person name="Han J."/>
            <person name="Lapidus A."/>
            <person name="Bruce D."/>
            <person name="Goodwin L."/>
            <person name="Pitluck S."/>
            <person name="Peters L."/>
            <person name="Kyrpides N."/>
            <person name="Mavromatis K."/>
            <person name="Ivanova N."/>
            <person name="Ovchinnikova G."/>
            <person name="Pagani I."/>
            <person name="Daligault H."/>
            <person name="Detter J.C."/>
            <person name="Han C."/>
            <person name="Land M."/>
            <person name="Hauser L."/>
            <person name="Markowitz V."/>
            <person name="Cheng J.-F."/>
            <person name="Hugenholtz P."/>
            <person name="Woyke T."/>
            <person name="Wu D."/>
            <person name="Verbarg S."/>
            <person name="Frueling A."/>
            <person name="Brambilla E."/>
            <person name="Klenk H.-P."/>
            <person name="Eisen J.A."/>
        </authorList>
    </citation>
    <scope>NUCLEOTIDE SEQUENCE</scope>
    <source>
        <strain>DSM 1100</strain>
    </source>
</reference>
<gene>
    <name evidence="2" type="ordered locus">Halhy_2852</name>
    <name evidence="3" type="ordered locus">Halhy_2855</name>
</gene>
<keyword evidence="4" id="KW-1185">Reference proteome</keyword>
<dbReference type="KEGG" id="hhy:Halhy_2855"/>
<keyword evidence="1" id="KW-0175">Coiled coil</keyword>
<sequence length="96" mass="11237">MPITIDLRENALVKDLIAEVQAETEVYRQLAKEQRRQIEEQRQQAEEQRQQAEEQRQHTRAAILNLYQTLHLEPTLIATIFEISEQEVLGILEAAE</sequence>
<proteinExistence type="predicted"/>
<organism evidence="2 4">
    <name type="scientific">Haliscomenobacter hydrossis (strain ATCC 27775 / DSM 1100 / LMG 10767 / O)</name>
    <dbReference type="NCBI Taxonomy" id="760192"/>
    <lineage>
        <taxon>Bacteria</taxon>
        <taxon>Pseudomonadati</taxon>
        <taxon>Bacteroidota</taxon>
        <taxon>Saprospiria</taxon>
        <taxon>Saprospirales</taxon>
        <taxon>Haliscomenobacteraceae</taxon>
        <taxon>Haliscomenobacter</taxon>
    </lineage>
</organism>
<evidence type="ECO:0000313" key="2">
    <source>
        <dbReference type="EMBL" id="AEE50717.1"/>
    </source>
</evidence>
<feature type="coiled-coil region" evidence="1">
    <location>
        <begin position="13"/>
        <end position="62"/>
    </location>
</feature>
<protein>
    <submittedName>
        <fullName evidence="2">Uncharacterized protein</fullName>
    </submittedName>
</protein>
<dbReference type="KEGG" id="hhy:Halhy_2852"/>
<reference evidence="2 4" key="1">
    <citation type="journal article" date="2011" name="Stand. Genomic Sci.">
        <title>Complete genome sequence of Haliscomenobacter hydrossis type strain (O).</title>
        <authorList>
            <consortium name="US DOE Joint Genome Institute (JGI-PGF)"/>
            <person name="Daligault H."/>
            <person name="Lapidus A."/>
            <person name="Zeytun A."/>
            <person name="Nolan M."/>
            <person name="Lucas S."/>
            <person name="Del Rio T.G."/>
            <person name="Tice H."/>
            <person name="Cheng J.F."/>
            <person name="Tapia R."/>
            <person name="Han C."/>
            <person name="Goodwin L."/>
            <person name="Pitluck S."/>
            <person name="Liolios K."/>
            <person name="Pagani I."/>
            <person name="Ivanova N."/>
            <person name="Huntemann M."/>
            <person name="Mavromatis K."/>
            <person name="Mikhailova N."/>
            <person name="Pati A."/>
            <person name="Chen A."/>
            <person name="Palaniappan K."/>
            <person name="Land M."/>
            <person name="Hauser L."/>
            <person name="Brambilla E.M."/>
            <person name="Rohde M."/>
            <person name="Verbarg S."/>
            <person name="Goker M."/>
            <person name="Bristow J."/>
            <person name="Eisen J.A."/>
            <person name="Markowitz V."/>
            <person name="Hugenholtz P."/>
            <person name="Kyrpides N.C."/>
            <person name="Klenk H.P."/>
            <person name="Woyke T."/>
        </authorList>
    </citation>
    <scope>NUCLEOTIDE SEQUENCE [LARGE SCALE GENOMIC DNA]</scope>
    <source>
        <strain evidence="4">ATCC 27775 / DSM 1100 / LMG 10767 / O</strain>
        <strain evidence="2">DSM 1100</strain>
    </source>
</reference>
<evidence type="ECO:0000313" key="4">
    <source>
        <dbReference type="Proteomes" id="UP000008461"/>
    </source>
</evidence>
<name>F4L358_HALH1</name>
<dbReference type="EMBL" id="CP002691">
    <property type="protein sequence ID" value="AEE50720.1"/>
    <property type="molecule type" value="Genomic_DNA"/>
</dbReference>
<dbReference type="Proteomes" id="UP000008461">
    <property type="component" value="Chromosome"/>
</dbReference>
<dbReference type="AlphaFoldDB" id="F4L358"/>
<evidence type="ECO:0000256" key="1">
    <source>
        <dbReference type="SAM" id="Coils"/>
    </source>
</evidence>
<evidence type="ECO:0000313" key="3">
    <source>
        <dbReference type="EMBL" id="AEE50720.1"/>
    </source>
</evidence>
<dbReference type="RefSeq" id="WP_013765264.1">
    <property type="nucleotide sequence ID" value="NC_015510.1"/>
</dbReference>
<accession>F4L358</accession>
<dbReference type="EMBL" id="CP002691">
    <property type="protein sequence ID" value="AEE50717.1"/>
    <property type="molecule type" value="Genomic_DNA"/>
</dbReference>
<dbReference type="HOGENOM" id="CLU_2355802_0_0_10"/>